<sequence>MISFAGHFLLEVCMKYRDQLSVNVDENLRRVSAALAIFARLPVLPQHSVSRVTSSLMRRLNECTASLGIEGLLTESPFANLNAFTSTSGHGNLEGGNTTTSVFELEMDNGSLPNDFLHADFSDMAFPNHNFDFST</sequence>
<name>A0A1X7S972_ZYMT9</name>
<reference evidence="1 2" key="1">
    <citation type="submission" date="2016-06" db="EMBL/GenBank/DDBJ databases">
        <authorList>
            <person name="Kjaerup R.B."/>
            <person name="Dalgaard T.S."/>
            <person name="Juul-Madsen H.R."/>
        </authorList>
    </citation>
    <scope>NUCLEOTIDE SEQUENCE [LARGE SCALE GENOMIC DNA]</scope>
</reference>
<accession>A0A1X7S972</accession>
<organism evidence="1 2">
    <name type="scientific">Zymoseptoria tritici (strain ST99CH_3D7)</name>
    <dbReference type="NCBI Taxonomy" id="1276538"/>
    <lineage>
        <taxon>Eukaryota</taxon>
        <taxon>Fungi</taxon>
        <taxon>Dikarya</taxon>
        <taxon>Ascomycota</taxon>
        <taxon>Pezizomycotina</taxon>
        <taxon>Dothideomycetes</taxon>
        <taxon>Dothideomycetidae</taxon>
        <taxon>Mycosphaerellales</taxon>
        <taxon>Mycosphaerellaceae</taxon>
        <taxon>Zymoseptoria</taxon>
    </lineage>
</organism>
<dbReference type="Proteomes" id="UP000215127">
    <property type="component" value="Chromosome 13"/>
</dbReference>
<keyword evidence="2" id="KW-1185">Reference proteome</keyword>
<dbReference type="AlphaFoldDB" id="A0A1X7S972"/>
<evidence type="ECO:0000313" key="1">
    <source>
        <dbReference type="EMBL" id="SMQ56253.1"/>
    </source>
</evidence>
<evidence type="ECO:0000313" key="2">
    <source>
        <dbReference type="Proteomes" id="UP000215127"/>
    </source>
</evidence>
<protein>
    <submittedName>
        <fullName evidence="1">Uncharacterized protein</fullName>
    </submittedName>
</protein>
<proteinExistence type="predicted"/>
<gene>
    <name evidence="1" type="ORF">ZT3D7_G11408</name>
</gene>
<dbReference type="EMBL" id="LT853704">
    <property type="protein sequence ID" value="SMQ56253.1"/>
    <property type="molecule type" value="Genomic_DNA"/>
</dbReference>